<feature type="binding site" evidence="4">
    <location>
        <begin position="313"/>
        <end position="314"/>
    </location>
    <ligand>
        <name>5-phospho-alpha-D-ribose 1-diphosphate</name>
        <dbReference type="ChEBI" id="CHEBI:58017"/>
    </ligand>
</feature>
<feature type="domain" description="Glutamine amidotransferase" evidence="5">
    <location>
        <begin position="33"/>
        <end position="217"/>
    </location>
</feature>
<feature type="binding site" evidence="4">
    <location>
        <position position="310"/>
    </location>
    <ligand>
        <name>5-phospho-alpha-D-ribose 1-diphosphate</name>
        <dbReference type="ChEBI" id="CHEBI:58017"/>
    </ligand>
</feature>
<comment type="similarity">
    <text evidence="4">Belongs to the anthranilate phosphoribosyltransferase family.</text>
</comment>
<dbReference type="EC" id="2.4.2.18" evidence="4"/>
<dbReference type="FunFam" id="3.40.50.880:FF:000003">
    <property type="entry name" value="Anthranilate synthase component II"/>
    <property type="match status" value="1"/>
</dbReference>
<dbReference type="UniPathway" id="UPA00035">
    <property type="reaction ID" value="UER00041"/>
</dbReference>
<keyword evidence="4" id="KW-0479">Metal-binding</keyword>
<evidence type="ECO:0000313" key="7">
    <source>
        <dbReference type="EMBL" id="EEV18781.1"/>
    </source>
</evidence>
<feature type="binding site" evidence="4">
    <location>
        <begin position="338"/>
        <end position="346"/>
    </location>
    <ligand>
        <name>5-phospho-alpha-D-ribose 1-diphosphate</name>
        <dbReference type="ChEBI" id="CHEBI:58017"/>
    </ligand>
</feature>
<evidence type="ECO:0000259" key="6">
    <source>
        <dbReference type="Pfam" id="PF00591"/>
    </source>
</evidence>
<dbReference type="GO" id="GO:0000162">
    <property type="term" value="P:L-tryptophan biosynthetic process"/>
    <property type="evidence" value="ECO:0007669"/>
    <property type="project" value="UniProtKB-UniRule"/>
</dbReference>
<feature type="binding site" evidence="4">
    <location>
        <position position="322"/>
    </location>
    <ligand>
        <name>Mg(2+)</name>
        <dbReference type="ChEBI" id="CHEBI:18420"/>
        <label>1</label>
    </ligand>
</feature>
<evidence type="ECO:0000256" key="3">
    <source>
        <dbReference type="ARBA" id="ARBA00022962"/>
    </source>
</evidence>
<dbReference type="NCBIfam" id="TIGR00566">
    <property type="entry name" value="trpG_papA"/>
    <property type="match status" value="1"/>
</dbReference>
<dbReference type="NCBIfam" id="TIGR01245">
    <property type="entry name" value="trpD"/>
    <property type="match status" value="1"/>
</dbReference>
<keyword evidence="4" id="KW-0057">Aromatic amino acid biosynthesis</keyword>
<dbReference type="CDD" id="cd01743">
    <property type="entry name" value="GATase1_Anthranilate_Synthase"/>
    <property type="match status" value="1"/>
</dbReference>
<evidence type="ECO:0000259" key="5">
    <source>
        <dbReference type="Pfam" id="PF00117"/>
    </source>
</evidence>
<keyword evidence="1 4" id="KW-0328">Glycosyltransferase</keyword>
<gene>
    <name evidence="4 7" type="primary">trpD</name>
    <name evidence="7" type="ORF">CAMGR0001_1887</name>
</gene>
<feature type="binding site" evidence="4">
    <location>
        <position position="310"/>
    </location>
    <ligand>
        <name>anthranilate</name>
        <dbReference type="ChEBI" id="CHEBI:16567"/>
        <label>1</label>
    </ligand>
</feature>
<dbReference type="EMBL" id="ACYG01000008">
    <property type="protein sequence ID" value="EEV18781.1"/>
    <property type="molecule type" value="Genomic_DNA"/>
</dbReference>
<comment type="caution">
    <text evidence="7">The sequence shown here is derived from an EMBL/GenBank/DDBJ whole genome shotgun (WGS) entry which is preliminary data.</text>
</comment>
<keyword evidence="3" id="KW-0315">Glutamine amidotransferase</keyword>
<comment type="function">
    <text evidence="4">Catalyzes the transfer of the phosphoribosyl group of 5-phosphorylribose-1-pyrophosphate (PRPP) to anthranilate to yield N-(5'-phosphoribosyl)-anthranilate (PRA).</text>
</comment>
<name>C8PEI6_9BACT</name>
<organism evidence="7 8">
    <name type="scientific">Campylobacter gracilis RM3268</name>
    <dbReference type="NCBI Taxonomy" id="553220"/>
    <lineage>
        <taxon>Bacteria</taxon>
        <taxon>Pseudomonadati</taxon>
        <taxon>Campylobacterota</taxon>
        <taxon>Epsilonproteobacteria</taxon>
        <taxon>Campylobacterales</taxon>
        <taxon>Campylobacteraceae</taxon>
        <taxon>Campylobacter</taxon>
    </lineage>
</organism>
<reference evidence="7 8" key="1">
    <citation type="submission" date="2009-07" db="EMBL/GenBank/DDBJ databases">
        <authorList>
            <person name="Madupu R."/>
            <person name="Sebastian Y."/>
            <person name="Durkin A.S."/>
            <person name="Torralba M."/>
            <person name="Methe B."/>
            <person name="Sutton G.G."/>
            <person name="Strausberg R.L."/>
            <person name="Nelson K.E."/>
        </authorList>
    </citation>
    <scope>NUCLEOTIDE SEQUENCE [LARGE SCALE GENOMIC DNA]</scope>
    <source>
        <strain evidence="7 8">RM3268</strain>
    </source>
</reference>
<protein>
    <recommendedName>
        <fullName evidence="4">Anthranilate phosphoribosyltransferase</fullName>
        <ecNumber evidence="4">2.4.2.18</ecNumber>
    </recommendedName>
</protein>
<evidence type="ECO:0000256" key="4">
    <source>
        <dbReference type="HAMAP-Rule" id="MF_00211"/>
    </source>
</evidence>
<dbReference type="InterPro" id="IPR029062">
    <property type="entry name" value="Class_I_gatase-like"/>
</dbReference>
<keyword evidence="2 4" id="KW-0808">Transferase</keyword>
<dbReference type="SUPFAM" id="SSF52317">
    <property type="entry name" value="Class I glutamine amidotransferase-like"/>
    <property type="match status" value="1"/>
</dbReference>
<comment type="cofactor">
    <cofactor evidence="4">
        <name>Mg(2+)</name>
        <dbReference type="ChEBI" id="CHEBI:18420"/>
    </cofactor>
    <text evidence="4">Binds 2 magnesium ions per monomer.</text>
</comment>
<evidence type="ECO:0000256" key="1">
    <source>
        <dbReference type="ARBA" id="ARBA00022676"/>
    </source>
</evidence>
<dbReference type="eggNOG" id="COG0547">
    <property type="taxonomic scope" value="Bacteria"/>
</dbReference>
<feature type="domain" description="Glycosyl transferase family 3" evidence="6">
    <location>
        <begin position="304"/>
        <end position="555"/>
    </location>
</feature>
<sequence>MASDLLAAKRLNLNYLEFERGANALKKDKILILMIDNYDSFVFNIYQYILELTGEEVRYFRNDEITLQRVRELAPSHIILSPGPNHPKDSGVCLEILRADLDVPILGVCLGHQAIGYAAGAQIKQLEVPLHGKSSSIEIFNDGVLFSGLPRKFEVMRYHSLYVDEATLPSEFEILAKSENDGIIMAMKHRSKPVFGIQFHPESFFTQYGKKIIENFINYGKKIILKEKLVVNFAPFMLKLQKGFPLDSDDYAVICKALYEQDYDIVQLAGLLVLISEKSLYPSSLTALVRSILKYSITYDDPSPMFDIVGTGGDRLKTINISTTVAFIAASFGVRVAKHGNRAITSRSGSSDALDALGVPLLSDLAQIRVLLDRTGLAFFHAPFFHKITAEVKEVRNRLKIGTVFNIMGPLLNPNLSLSNQIVGNYLEEVNGLIAETLMILGRKHALVVHGMDGMDEISLCDETLIHEVKDGKILEYRVNPEQFGLARAFHGDIEGGDGEANAETLKQILKGELSGPKFDIVVLNAMFALYCADVVSSPAEAKPLILEAIKSGKTWEFYENYVGARA</sequence>
<dbReference type="HAMAP" id="MF_00211">
    <property type="entry name" value="TrpD"/>
    <property type="match status" value="1"/>
</dbReference>
<comment type="caution">
    <text evidence="4">Lacks conserved residue(s) required for the propagation of feature annotation.</text>
</comment>
<feature type="binding site" evidence="4">
    <location>
        <position position="457"/>
    </location>
    <ligand>
        <name>Mg(2+)</name>
        <dbReference type="ChEBI" id="CHEBI:18420"/>
        <label>1</label>
    </ligand>
</feature>
<comment type="catalytic activity">
    <reaction evidence="4">
        <text>N-(5-phospho-beta-D-ribosyl)anthranilate + diphosphate = 5-phospho-alpha-D-ribose 1-diphosphate + anthranilate</text>
        <dbReference type="Rhea" id="RHEA:11768"/>
        <dbReference type="ChEBI" id="CHEBI:16567"/>
        <dbReference type="ChEBI" id="CHEBI:18277"/>
        <dbReference type="ChEBI" id="CHEBI:33019"/>
        <dbReference type="ChEBI" id="CHEBI:58017"/>
        <dbReference type="EC" id="2.4.2.18"/>
    </reaction>
</comment>
<keyword evidence="4" id="KW-0460">Magnesium</keyword>
<dbReference type="Pfam" id="PF00591">
    <property type="entry name" value="Glycos_transf_3"/>
    <property type="match status" value="1"/>
</dbReference>
<keyword evidence="4" id="KW-0028">Amino-acid biosynthesis</keyword>
<evidence type="ECO:0000313" key="8">
    <source>
        <dbReference type="Proteomes" id="UP000005709"/>
    </source>
</evidence>
<dbReference type="PANTHER" id="PTHR43285:SF2">
    <property type="entry name" value="ANTHRANILATE PHOSPHORIBOSYLTRANSFERASE"/>
    <property type="match status" value="1"/>
</dbReference>
<dbReference type="Gene3D" id="1.20.970.10">
    <property type="entry name" value="Transferase, Pyrimidine Nucleoside Phosphorylase, Chain C"/>
    <property type="match status" value="1"/>
</dbReference>
<dbReference type="SUPFAM" id="SSF52418">
    <property type="entry name" value="Nucleoside phosphorylase/phosphoribosyltransferase catalytic domain"/>
    <property type="match status" value="1"/>
</dbReference>
<feature type="binding site" evidence="4">
    <location>
        <position position="456"/>
    </location>
    <ligand>
        <name>Mg(2+)</name>
        <dbReference type="ChEBI" id="CHEBI:18420"/>
        <label>2</label>
    </ligand>
</feature>
<feature type="binding site" evidence="4">
    <location>
        <position position="341"/>
    </location>
    <ligand>
        <name>anthranilate</name>
        <dbReference type="ChEBI" id="CHEBI:16567"/>
        <label>1</label>
    </ligand>
</feature>
<dbReference type="Pfam" id="PF00117">
    <property type="entry name" value="GATase"/>
    <property type="match status" value="1"/>
</dbReference>
<keyword evidence="8" id="KW-1185">Reference proteome</keyword>
<keyword evidence="4" id="KW-0822">Tryptophan biosynthesis</keyword>
<dbReference type="InterPro" id="IPR006221">
    <property type="entry name" value="TrpG/PapA_dom"/>
</dbReference>
<dbReference type="Gene3D" id="3.40.1030.10">
    <property type="entry name" value="Nucleoside phosphorylase/phosphoribosyltransferase catalytic domain"/>
    <property type="match status" value="1"/>
</dbReference>
<feature type="binding site" evidence="4">
    <location>
        <position position="350"/>
    </location>
    <ligand>
        <name>5-phospho-alpha-D-ribose 1-diphosphate</name>
        <dbReference type="ChEBI" id="CHEBI:58017"/>
    </ligand>
</feature>
<accession>C8PEI6</accession>
<dbReference type="Proteomes" id="UP000005709">
    <property type="component" value="Unassembled WGS sequence"/>
</dbReference>
<dbReference type="AlphaFoldDB" id="C8PEI6"/>
<dbReference type="GO" id="GO:0005829">
    <property type="term" value="C:cytosol"/>
    <property type="evidence" value="ECO:0007669"/>
    <property type="project" value="TreeGrafter"/>
</dbReference>
<dbReference type="PROSITE" id="PS51273">
    <property type="entry name" value="GATASE_TYPE_1"/>
    <property type="match status" value="1"/>
</dbReference>
<feature type="binding site" evidence="4">
    <location>
        <begin position="320"/>
        <end position="323"/>
    </location>
    <ligand>
        <name>5-phospho-alpha-D-ribose 1-diphosphate</name>
        <dbReference type="ChEBI" id="CHEBI:58017"/>
    </ligand>
</feature>
<dbReference type="eggNOG" id="COG0512">
    <property type="taxonomic scope" value="Bacteria"/>
</dbReference>
<dbReference type="Gene3D" id="3.40.50.880">
    <property type="match status" value="1"/>
</dbReference>
<dbReference type="STRING" id="824.CGRAC_0492"/>
<feature type="binding site" evidence="4">
    <location>
        <position position="318"/>
    </location>
    <ligand>
        <name>5-phospho-alpha-D-ribose 1-diphosphate</name>
        <dbReference type="ChEBI" id="CHEBI:58017"/>
    </ligand>
</feature>
<evidence type="ECO:0000256" key="2">
    <source>
        <dbReference type="ARBA" id="ARBA00022679"/>
    </source>
</evidence>
<dbReference type="PANTHER" id="PTHR43285">
    <property type="entry name" value="ANTHRANILATE PHOSPHORIBOSYLTRANSFERASE"/>
    <property type="match status" value="1"/>
</dbReference>
<dbReference type="InterPro" id="IPR035902">
    <property type="entry name" value="Nuc_phospho_transferase"/>
</dbReference>
<proteinExistence type="inferred from homology"/>
<dbReference type="GO" id="GO:0004048">
    <property type="term" value="F:anthranilate phosphoribosyltransferase activity"/>
    <property type="evidence" value="ECO:0007669"/>
    <property type="project" value="UniProtKB-UniRule"/>
</dbReference>
<comment type="pathway">
    <text evidence="4">Amino-acid biosynthesis; L-tryptophan biosynthesis; L-tryptophan from chorismate: step 2/5.</text>
</comment>
<dbReference type="PRINTS" id="PR00097">
    <property type="entry name" value="ANTSNTHASEII"/>
</dbReference>
<feature type="binding site" evidence="4">
    <location>
        <position position="396"/>
    </location>
    <ligand>
        <name>anthranilate</name>
        <dbReference type="ChEBI" id="CHEBI:16567"/>
        <label>2</label>
    </ligand>
</feature>
<dbReference type="GO" id="GO:0000287">
    <property type="term" value="F:magnesium ion binding"/>
    <property type="evidence" value="ECO:0007669"/>
    <property type="project" value="UniProtKB-UniRule"/>
</dbReference>
<dbReference type="PRINTS" id="PR00099">
    <property type="entry name" value="CPSGATASE"/>
</dbReference>
<comment type="subunit">
    <text evidence="4">Homodimer.</text>
</comment>
<feature type="binding site" evidence="4">
    <location>
        <position position="457"/>
    </location>
    <ligand>
        <name>Mg(2+)</name>
        <dbReference type="ChEBI" id="CHEBI:18420"/>
        <label>2</label>
    </ligand>
</feature>
<dbReference type="PRINTS" id="PR00096">
    <property type="entry name" value="GATASE"/>
</dbReference>
<dbReference type="InterPro" id="IPR005940">
    <property type="entry name" value="Anthranilate_Pribosyl_Tfrase"/>
</dbReference>
<dbReference type="InterPro" id="IPR000312">
    <property type="entry name" value="Glycosyl_Trfase_fam3"/>
</dbReference>
<dbReference type="InterPro" id="IPR017926">
    <property type="entry name" value="GATASE"/>
</dbReference>